<dbReference type="PANTHER" id="PTHR31301:SF21">
    <property type="entry name" value="LOB DOMAIN-CONTAINING PROTEIN 27-RELATED"/>
    <property type="match status" value="1"/>
</dbReference>
<dbReference type="EMBL" id="KZ773357">
    <property type="protein sequence ID" value="PTQ26623.1"/>
    <property type="molecule type" value="Genomic_DNA"/>
</dbReference>
<proteinExistence type="inferred from homology"/>
<organism evidence="4 5">
    <name type="scientific">Marchantia polymorpha</name>
    <name type="common">Common liverwort</name>
    <name type="synonym">Marchantia aquatica</name>
    <dbReference type="NCBI Taxonomy" id="3197"/>
    <lineage>
        <taxon>Eukaryota</taxon>
        <taxon>Viridiplantae</taxon>
        <taxon>Streptophyta</taxon>
        <taxon>Embryophyta</taxon>
        <taxon>Marchantiophyta</taxon>
        <taxon>Marchantiopsida</taxon>
        <taxon>Marchantiidae</taxon>
        <taxon>Marchantiales</taxon>
        <taxon>Marchantiaceae</taxon>
        <taxon>Marchantia</taxon>
    </lineage>
</organism>
<dbReference type="InterPro" id="IPR004883">
    <property type="entry name" value="LOB"/>
</dbReference>
<sequence>MEQFHGLTPQVSGVQVSSRMGFPPNGACAACKFQRRKCTVDCLLAPWFPPHQPRRFANAHRLFGVAHILRLIQENKNSVGDLMKSVCFESDARERDPVHGVYGILRRLKREADILEEHRSTLAEKLRILKAEDAAAQTPALFAPAYNGNHPETYYGHARPTQHVAPTQQVSFPENGGFHFFAPIQQVTFPKNGGFHMQHQVAFQDNGGFHMQQQHQETDMYQLQQQMNLFGGGGFTPVQLTGAPMQLTDRSTSMQLTDRTMVTHGNHNTVVPASGDIFPASRLCLDLFTDSRSSRIV</sequence>
<dbReference type="GO" id="GO:0001216">
    <property type="term" value="F:DNA-binding transcription activator activity"/>
    <property type="evidence" value="ECO:0000318"/>
    <property type="project" value="GO_Central"/>
</dbReference>
<dbReference type="Pfam" id="PF03195">
    <property type="entry name" value="LOB"/>
    <property type="match status" value="1"/>
</dbReference>
<dbReference type="GO" id="GO:0005634">
    <property type="term" value="C:nucleus"/>
    <property type="evidence" value="ECO:0000318"/>
    <property type="project" value="GO_Central"/>
</dbReference>
<evidence type="ECO:0000313" key="4">
    <source>
        <dbReference type="EMBL" id="PTQ26623.1"/>
    </source>
</evidence>
<feature type="domain" description="LOB" evidence="3">
    <location>
        <begin position="26"/>
        <end position="126"/>
    </location>
</feature>
<evidence type="ECO:0000313" key="5">
    <source>
        <dbReference type="Proteomes" id="UP000244005"/>
    </source>
</evidence>
<reference evidence="5" key="1">
    <citation type="journal article" date="2017" name="Cell">
        <title>Insights into land plant evolution garnered from the Marchantia polymorpha genome.</title>
        <authorList>
            <person name="Bowman J.L."/>
            <person name="Kohchi T."/>
            <person name="Yamato K.T."/>
            <person name="Jenkins J."/>
            <person name="Shu S."/>
            <person name="Ishizaki K."/>
            <person name="Yamaoka S."/>
            <person name="Nishihama R."/>
            <person name="Nakamura Y."/>
            <person name="Berger F."/>
            <person name="Adam C."/>
            <person name="Aki S.S."/>
            <person name="Althoff F."/>
            <person name="Araki T."/>
            <person name="Arteaga-Vazquez M.A."/>
            <person name="Balasubrmanian S."/>
            <person name="Barry K."/>
            <person name="Bauer D."/>
            <person name="Boehm C.R."/>
            <person name="Briginshaw L."/>
            <person name="Caballero-Perez J."/>
            <person name="Catarino B."/>
            <person name="Chen F."/>
            <person name="Chiyoda S."/>
            <person name="Chovatia M."/>
            <person name="Davies K.M."/>
            <person name="Delmans M."/>
            <person name="Demura T."/>
            <person name="Dierschke T."/>
            <person name="Dolan L."/>
            <person name="Dorantes-Acosta A.E."/>
            <person name="Eklund D.M."/>
            <person name="Florent S.N."/>
            <person name="Flores-Sandoval E."/>
            <person name="Fujiyama A."/>
            <person name="Fukuzawa H."/>
            <person name="Galik B."/>
            <person name="Grimanelli D."/>
            <person name="Grimwood J."/>
            <person name="Grossniklaus U."/>
            <person name="Hamada T."/>
            <person name="Haseloff J."/>
            <person name="Hetherington A.J."/>
            <person name="Higo A."/>
            <person name="Hirakawa Y."/>
            <person name="Hundley H.N."/>
            <person name="Ikeda Y."/>
            <person name="Inoue K."/>
            <person name="Inoue S.I."/>
            <person name="Ishida S."/>
            <person name="Jia Q."/>
            <person name="Kakita M."/>
            <person name="Kanazawa T."/>
            <person name="Kawai Y."/>
            <person name="Kawashima T."/>
            <person name="Kennedy M."/>
            <person name="Kinose K."/>
            <person name="Kinoshita T."/>
            <person name="Kohara Y."/>
            <person name="Koide E."/>
            <person name="Komatsu K."/>
            <person name="Kopischke S."/>
            <person name="Kubo M."/>
            <person name="Kyozuka J."/>
            <person name="Lagercrantz U."/>
            <person name="Lin S.S."/>
            <person name="Lindquist E."/>
            <person name="Lipzen A.M."/>
            <person name="Lu C.W."/>
            <person name="De Luna E."/>
            <person name="Martienssen R.A."/>
            <person name="Minamino N."/>
            <person name="Mizutani M."/>
            <person name="Mizutani M."/>
            <person name="Mochizuki N."/>
            <person name="Monte I."/>
            <person name="Mosher R."/>
            <person name="Nagasaki H."/>
            <person name="Nakagami H."/>
            <person name="Naramoto S."/>
            <person name="Nishitani K."/>
            <person name="Ohtani M."/>
            <person name="Okamoto T."/>
            <person name="Okumura M."/>
            <person name="Phillips J."/>
            <person name="Pollak B."/>
            <person name="Reinders A."/>
            <person name="Rovekamp M."/>
            <person name="Sano R."/>
            <person name="Sawa S."/>
            <person name="Schmid M.W."/>
            <person name="Shirakawa M."/>
            <person name="Solano R."/>
            <person name="Spunde A."/>
            <person name="Suetsugu N."/>
            <person name="Sugano S."/>
            <person name="Sugiyama A."/>
            <person name="Sun R."/>
            <person name="Suzuki Y."/>
            <person name="Takenaka M."/>
            <person name="Takezawa D."/>
            <person name="Tomogane H."/>
            <person name="Tsuzuki M."/>
            <person name="Ueda T."/>
            <person name="Umeda M."/>
            <person name="Ward J.M."/>
            <person name="Watanabe Y."/>
            <person name="Yazaki K."/>
            <person name="Yokoyama R."/>
            <person name="Yoshitake Y."/>
            <person name="Yotsui I."/>
            <person name="Zachgo S."/>
            <person name="Schmutz J."/>
        </authorList>
    </citation>
    <scope>NUCLEOTIDE SEQUENCE [LARGE SCALE GENOMIC DNA]</scope>
    <source>
        <strain evidence="5">Tak-1</strain>
    </source>
</reference>
<keyword evidence="5" id="KW-1185">Reference proteome</keyword>
<accession>A0A2R6VYD5</accession>
<evidence type="ECO:0000259" key="3">
    <source>
        <dbReference type="PROSITE" id="PS50891"/>
    </source>
</evidence>
<keyword evidence="2" id="KW-0175">Coiled coil</keyword>
<comment type="similarity">
    <text evidence="1">Belongs to the LOB domain-containing protein family.</text>
</comment>
<dbReference type="AlphaFoldDB" id="A0A2R6VYD5"/>
<gene>
    <name evidence="4" type="ORF">MARPO_0817s0001</name>
</gene>
<evidence type="ECO:0000256" key="1">
    <source>
        <dbReference type="ARBA" id="ARBA00005474"/>
    </source>
</evidence>
<feature type="coiled-coil region" evidence="2">
    <location>
        <begin position="105"/>
        <end position="132"/>
    </location>
</feature>
<dbReference type="GO" id="GO:0006355">
    <property type="term" value="P:regulation of DNA-templated transcription"/>
    <property type="evidence" value="ECO:0000318"/>
    <property type="project" value="GO_Central"/>
</dbReference>
<dbReference type="OrthoDB" id="1893065at2759"/>
<dbReference type="PANTHER" id="PTHR31301">
    <property type="entry name" value="LOB DOMAIN-CONTAINING PROTEIN 4-RELATED"/>
    <property type="match status" value="1"/>
</dbReference>
<dbReference type="PROSITE" id="PS50891">
    <property type="entry name" value="LOB"/>
    <property type="match status" value="1"/>
</dbReference>
<name>A0A2R6VYD5_MARPO</name>
<evidence type="ECO:0000256" key="2">
    <source>
        <dbReference type="SAM" id="Coils"/>
    </source>
</evidence>
<dbReference type="Proteomes" id="UP000244005">
    <property type="component" value="Unassembled WGS sequence"/>
</dbReference>
<dbReference type="OMA" id="SHIFYLQ"/>
<protein>
    <recommendedName>
        <fullName evidence="3">LOB domain-containing protein</fullName>
    </recommendedName>
</protein>